<dbReference type="InParanoid" id="D8LAY7"/>
<evidence type="ECO:0000256" key="1">
    <source>
        <dbReference type="SAM" id="Coils"/>
    </source>
</evidence>
<sequence length="428" mass="47095">MPRERVSGLTLFMWRPRCHVKVAILVVCCLARATAAAEAAITSSESSQADALAGLNDKLDRLTSKLESLTHQVEDFVDAGRQERGGPAGPPAARVEVGRGVGQIDDQRGGTVSQADAESDLYDSSVEGEGEKKQEDRNGEEDGSSDGGTWGWPRDGRRFGPAWLVVATFAHEVWLLLQHANILLNPLCQRLDRSYGIGLLRRRLYWVIAGVLAAYWSREVLSMLIASPYASPLTLKMVAISSLYHVGKIILISLDAQRRWSPTMGIMRLLMDHWHMSSFKDVLLCLKRMSLQGFDTATHALIVRDMVRWDEESAERTHGLHRKLIVVSVVWAMHAIANLVTRVSTATLVVEVAKSLVGNWGSPSGKRPPSWRQRGGGMFGALDGGRAEFTCTTSCSHGHKSCEVCHLLTRDKPAALAPPPHPTRKRVD</sequence>
<dbReference type="OrthoDB" id="424617at2759"/>
<dbReference type="eggNOG" id="KOG1399">
    <property type="taxonomic scope" value="Eukaryota"/>
</dbReference>
<proteinExistence type="predicted"/>
<protein>
    <submittedName>
        <fullName evidence="4">Uncharacterized protein</fullName>
    </submittedName>
</protein>
<evidence type="ECO:0000256" key="3">
    <source>
        <dbReference type="SAM" id="SignalP"/>
    </source>
</evidence>
<organism evidence="4 5">
    <name type="scientific">Ectocarpus siliculosus</name>
    <name type="common">Brown alga</name>
    <name type="synonym">Conferva siliculosa</name>
    <dbReference type="NCBI Taxonomy" id="2880"/>
    <lineage>
        <taxon>Eukaryota</taxon>
        <taxon>Sar</taxon>
        <taxon>Stramenopiles</taxon>
        <taxon>Ochrophyta</taxon>
        <taxon>PX clade</taxon>
        <taxon>Phaeophyceae</taxon>
        <taxon>Ectocarpales</taxon>
        <taxon>Ectocarpaceae</taxon>
        <taxon>Ectocarpus</taxon>
    </lineage>
</organism>
<dbReference type="AlphaFoldDB" id="D8LAY7"/>
<dbReference type="EMBL" id="FN649726">
    <property type="protein sequence ID" value="CBN76496.1"/>
    <property type="molecule type" value="Genomic_DNA"/>
</dbReference>
<dbReference type="Proteomes" id="UP000002630">
    <property type="component" value="Linkage Group LG01"/>
</dbReference>
<evidence type="ECO:0000313" key="4">
    <source>
        <dbReference type="EMBL" id="CBN76496.1"/>
    </source>
</evidence>
<gene>
    <name evidence="4" type="ORF">Esi_0000_0095</name>
</gene>
<evidence type="ECO:0000256" key="2">
    <source>
        <dbReference type="SAM" id="MobiDB-lite"/>
    </source>
</evidence>
<keyword evidence="5" id="KW-1185">Reference proteome</keyword>
<dbReference type="EMBL" id="FN647682">
    <property type="protein sequence ID" value="CBN76496.1"/>
    <property type="molecule type" value="Genomic_DNA"/>
</dbReference>
<evidence type="ECO:0000313" key="5">
    <source>
        <dbReference type="Proteomes" id="UP000002630"/>
    </source>
</evidence>
<feature type="chain" id="PRO_5003116904" evidence="3">
    <location>
        <begin position="37"/>
        <end position="428"/>
    </location>
</feature>
<feature type="coiled-coil region" evidence="1">
    <location>
        <begin position="52"/>
        <end position="79"/>
    </location>
</feature>
<reference evidence="4 5" key="1">
    <citation type="journal article" date="2010" name="Nature">
        <title>The Ectocarpus genome and the independent evolution of multicellularity in brown algae.</title>
        <authorList>
            <person name="Cock J.M."/>
            <person name="Sterck L."/>
            <person name="Rouze P."/>
            <person name="Scornet D."/>
            <person name="Allen A.E."/>
            <person name="Amoutzias G."/>
            <person name="Anthouard V."/>
            <person name="Artiguenave F."/>
            <person name="Aury J.M."/>
            <person name="Badger J.H."/>
            <person name="Beszteri B."/>
            <person name="Billiau K."/>
            <person name="Bonnet E."/>
            <person name="Bothwell J.H."/>
            <person name="Bowler C."/>
            <person name="Boyen C."/>
            <person name="Brownlee C."/>
            <person name="Carrano C.J."/>
            <person name="Charrier B."/>
            <person name="Cho G.Y."/>
            <person name="Coelho S.M."/>
            <person name="Collen J."/>
            <person name="Corre E."/>
            <person name="Da Silva C."/>
            <person name="Delage L."/>
            <person name="Delaroque N."/>
            <person name="Dittami S.M."/>
            <person name="Doulbeau S."/>
            <person name="Elias M."/>
            <person name="Farnham G."/>
            <person name="Gachon C.M."/>
            <person name="Gschloessl B."/>
            <person name="Heesch S."/>
            <person name="Jabbari K."/>
            <person name="Jubin C."/>
            <person name="Kawai H."/>
            <person name="Kimura K."/>
            <person name="Kloareg B."/>
            <person name="Kupper F.C."/>
            <person name="Lang D."/>
            <person name="Le Bail A."/>
            <person name="Leblanc C."/>
            <person name="Lerouge P."/>
            <person name="Lohr M."/>
            <person name="Lopez P.J."/>
            <person name="Martens C."/>
            <person name="Maumus F."/>
            <person name="Michel G."/>
            <person name="Miranda-Saavedra D."/>
            <person name="Morales J."/>
            <person name="Moreau H."/>
            <person name="Motomura T."/>
            <person name="Nagasato C."/>
            <person name="Napoli C.A."/>
            <person name="Nelson D.R."/>
            <person name="Nyvall-Collen P."/>
            <person name="Peters A.F."/>
            <person name="Pommier C."/>
            <person name="Potin P."/>
            <person name="Poulain J."/>
            <person name="Quesneville H."/>
            <person name="Read B."/>
            <person name="Rensing S.A."/>
            <person name="Ritter A."/>
            <person name="Rousvoal S."/>
            <person name="Samanta M."/>
            <person name="Samson G."/>
            <person name="Schroeder D.C."/>
            <person name="Segurens B."/>
            <person name="Strittmatter M."/>
            <person name="Tonon T."/>
            <person name="Tregear J.W."/>
            <person name="Valentin K."/>
            <person name="von Dassow P."/>
            <person name="Yamagishi T."/>
            <person name="Van de Peer Y."/>
            <person name="Wincker P."/>
        </authorList>
    </citation>
    <scope>NUCLEOTIDE SEQUENCE [LARGE SCALE GENOMIC DNA]</scope>
    <source>
        <strain evidence="5">Ec32 / CCAP1310/4</strain>
    </source>
</reference>
<keyword evidence="1" id="KW-0175">Coiled coil</keyword>
<feature type="signal peptide" evidence="3">
    <location>
        <begin position="1"/>
        <end position="36"/>
    </location>
</feature>
<keyword evidence="3" id="KW-0732">Signal</keyword>
<accession>D8LAY7</accession>
<feature type="region of interest" description="Disordered" evidence="2">
    <location>
        <begin position="101"/>
        <end position="153"/>
    </location>
</feature>
<name>D8LAY7_ECTSI</name>